<dbReference type="Pfam" id="PF18895">
    <property type="entry name" value="T4SS_pilin"/>
    <property type="match status" value="1"/>
</dbReference>
<proteinExistence type="predicted"/>
<reference evidence="2 3" key="1">
    <citation type="submission" date="2024-08" db="EMBL/GenBank/DDBJ databases">
        <title>Two novel Cytobacillus novel species.</title>
        <authorList>
            <person name="Liu G."/>
        </authorList>
    </citation>
    <scope>NUCLEOTIDE SEQUENCE [LARGE SCALE GENOMIC DNA]</scope>
    <source>
        <strain evidence="2 3">FJAT-54145</strain>
    </source>
</reference>
<evidence type="ECO:0000313" key="3">
    <source>
        <dbReference type="Proteomes" id="UP001601059"/>
    </source>
</evidence>
<evidence type="ECO:0000313" key="2">
    <source>
        <dbReference type="EMBL" id="MFE8703901.1"/>
    </source>
</evidence>
<keyword evidence="3" id="KW-1185">Reference proteome</keyword>
<gene>
    <name evidence="2" type="ORF">ACFYKX_25345</name>
</gene>
<feature type="transmembrane region" description="Helical" evidence="1">
    <location>
        <begin position="18"/>
        <end position="38"/>
    </location>
</feature>
<dbReference type="Proteomes" id="UP001601059">
    <property type="component" value="Unassembled WGS sequence"/>
</dbReference>
<evidence type="ECO:0000256" key="1">
    <source>
        <dbReference type="SAM" id="Phobius"/>
    </source>
</evidence>
<dbReference type="EMBL" id="JBIACK010000021">
    <property type="protein sequence ID" value="MFE8703901.1"/>
    <property type="molecule type" value="Genomic_DNA"/>
</dbReference>
<accession>A0ABW6KIB3</accession>
<name>A0ABW6KIB3_9BACI</name>
<sequence>MPTFITGLDSVLDQLSTWMLYLVPGLIILTFVIGGLMLTKTDDAMDVKKIKDKMKLSIVGAAIAGSATWIGNWLWGIFY</sequence>
<keyword evidence="1" id="KW-0812">Transmembrane</keyword>
<dbReference type="RefSeq" id="WP_389364815.1">
    <property type="nucleotide sequence ID" value="NZ_JBIACK010000021.1"/>
</dbReference>
<protein>
    <submittedName>
        <fullName evidence="2">Uncharacterized protein</fullName>
    </submittedName>
</protein>
<comment type="caution">
    <text evidence="2">The sequence shown here is derived from an EMBL/GenBank/DDBJ whole genome shotgun (WGS) entry which is preliminary data.</text>
</comment>
<keyword evidence="1" id="KW-1133">Transmembrane helix</keyword>
<organism evidence="2 3">
    <name type="scientific">Cytobacillus spartinae</name>
    <dbReference type="NCBI Taxonomy" id="3299023"/>
    <lineage>
        <taxon>Bacteria</taxon>
        <taxon>Bacillati</taxon>
        <taxon>Bacillota</taxon>
        <taxon>Bacilli</taxon>
        <taxon>Bacillales</taxon>
        <taxon>Bacillaceae</taxon>
        <taxon>Cytobacillus</taxon>
    </lineage>
</organism>
<feature type="transmembrane region" description="Helical" evidence="1">
    <location>
        <begin position="58"/>
        <end position="78"/>
    </location>
</feature>
<dbReference type="InterPro" id="IPR043993">
    <property type="entry name" value="T4SS_pilin"/>
</dbReference>
<keyword evidence="1" id="KW-0472">Membrane</keyword>